<dbReference type="CDD" id="cd16934">
    <property type="entry name" value="HATPase_RsbT-like"/>
    <property type="match status" value="1"/>
</dbReference>
<sequence length="151" mass="16726">MKLILKAIGKKMVINMDETSAGLVFDVSIPSDNAQVVFIARHMLDQLGFDKTRQYLIASAVSELSTNIIRYGKKGIIILKKISNANQTGFEVTARDNGPGMPDIQKALKENYSTGNGLGLGLPSVRRIMDEFEIWSKPGQGTRIIARKWML</sequence>
<dbReference type="Gene3D" id="3.30.565.10">
    <property type="entry name" value="Histidine kinase-like ATPase, C-terminal domain"/>
    <property type="match status" value="1"/>
</dbReference>
<dbReference type="InterPro" id="IPR003594">
    <property type="entry name" value="HATPase_dom"/>
</dbReference>
<keyword evidence="2" id="KW-0808">Transferase</keyword>
<name>A0A1H2E2A8_9BACT</name>
<reference evidence="3" key="1">
    <citation type="submission" date="2016-10" db="EMBL/GenBank/DDBJ databases">
        <authorList>
            <person name="Varghese N."/>
            <person name="Submissions S."/>
        </authorList>
    </citation>
    <scope>NUCLEOTIDE SEQUENCE [LARGE SCALE GENOMIC DNA]</scope>
    <source>
        <strain evidence="3">DSM 3384</strain>
    </source>
</reference>
<dbReference type="EMBL" id="FNLL01000002">
    <property type="protein sequence ID" value="SDT89266.1"/>
    <property type="molecule type" value="Genomic_DNA"/>
</dbReference>
<organism evidence="2 3">
    <name type="scientific">Desulfobacula phenolica</name>
    <dbReference type="NCBI Taxonomy" id="90732"/>
    <lineage>
        <taxon>Bacteria</taxon>
        <taxon>Pseudomonadati</taxon>
        <taxon>Thermodesulfobacteriota</taxon>
        <taxon>Desulfobacteria</taxon>
        <taxon>Desulfobacterales</taxon>
        <taxon>Desulfobacteraceae</taxon>
        <taxon>Desulfobacula</taxon>
    </lineage>
</organism>
<dbReference type="Pfam" id="PF02518">
    <property type="entry name" value="HATPase_c"/>
    <property type="match status" value="1"/>
</dbReference>
<dbReference type="SMART" id="SM00387">
    <property type="entry name" value="HATPase_c"/>
    <property type="match status" value="1"/>
</dbReference>
<dbReference type="Proteomes" id="UP000199608">
    <property type="component" value="Unassembled WGS sequence"/>
</dbReference>
<evidence type="ECO:0000313" key="3">
    <source>
        <dbReference type="Proteomes" id="UP000199608"/>
    </source>
</evidence>
<protein>
    <submittedName>
        <fullName evidence="2">Serine/threonine-protein kinase RsbT</fullName>
    </submittedName>
</protein>
<dbReference type="InterPro" id="IPR036890">
    <property type="entry name" value="HATPase_C_sf"/>
</dbReference>
<feature type="domain" description="Histidine kinase/HSP90-like ATPase" evidence="1">
    <location>
        <begin position="52"/>
        <end position="151"/>
    </location>
</feature>
<dbReference type="AlphaFoldDB" id="A0A1H2E2A8"/>
<evidence type="ECO:0000313" key="2">
    <source>
        <dbReference type="EMBL" id="SDT89266.1"/>
    </source>
</evidence>
<accession>A0A1H2E2A8</accession>
<keyword evidence="2" id="KW-0418">Kinase</keyword>
<proteinExistence type="predicted"/>
<dbReference type="SUPFAM" id="SSF55874">
    <property type="entry name" value="ATPase domain of HSP90 chaperone/DNA topoisomerase II/histidine kinase"/>
    <property type="match status" value="1"/>
</dbReference>
<keyword evidence="3" id="KW-1185">Reference proteome</keyword>
<gene>
    <name evidence="2" type="ORF">SAMN04487931_102438</name>
</gene>
<evidence type="ECO:0000259" key="1">
    <source>
        <dbReference type="SMART" id="SM00387"/>
    </source>
</evidence>
<dbReference type="GO" id="GO:0016301">
    <property type="term" value="F:kinase activity"/>
    <property type="evidence" value="ECO:0007669"/>
    <property type="project" value="UniProtKB-KW"/>
</dbReference>